<dbReference type="Pfam" id="PF01098">
    <property type="entry name" value="FTSW_RODA_SPOVE"/>
    <property type="match status" value="1"/>
</dbReference>
<evidence type="ECO:0000256" key="7">
    <source>
        <dbReference type="ARBA" id="ARBA00022989"/>
    </source>
</evidence>
<keyword evidence="7 12" id="KW-1133">Transmembrane helix</keyword>
<evidence type="ECO:0000256" key="8">
    <source>
        <dbReference type="ARBA" id="ARBA00023136"/>
    </source>
</evidence>
<dbReference type="GO" id="GO:0051301">
    <property type="term" value="P:cell division"/>
    <property type="evidence" value="ECO:0007669"/>
    <property type="project" value="InterPro"/>
</dbReference>
<dbReference type="GO" id="GO:0008360">
    <property type="term" value="P:regulation of cell shape"/>
    <property type="evidence" value="ECO:0007669"/>
    <property type="project" value="UniProtKB-KW"/>
</dbReference>
<dbReference type="PANTHER" id="PTHR30474:SF2">
    <property type="entry name" value="PEPTIDOGLYCAN GLYCOSYLTRANSFERASE FTSW-RELATED"/>
    <property type="match status" value="1"/>
</dbReference>
<evidence type="ECO:0000256" key="2">
    <source>
        <dbReference type="ARBA" id="ARBA00022676"/>
    </source>
</evidence>
<feature type="transmembrane region" description="Helical" evidence="12">
    <location>
        <begin position="79"/>
        <end position="97"/>
    </location>
</feature>
<feature type="transmembrane region" description="Helical" evidence="12">
    <location>
        <begin position="117"/>
        <end position="137"/>
    </location>
</feature>
<proteinExistence type="predicted"/>
<dbReference type="InterPro" id="IPR001182">
    <property type="entry name" value="FtsW/RodA"/>
</dbReference>
<dbReference type="GO" id="GO:0032153">
    <property type="term" value="C:cell division site"/>
    <property type="evidence" value="ECO:0007669"/>
    <property type="project" value="TreeGrafter"/>
</dbReference>
<keyword evidence="6" id="KW-0573">Peptidoglycan synthesis</keyword>
<feature type="transmembrane region" description="Helical" evidence="12">
    <location>
        <begin position="174"/>
        <end position="199"/>
    </location>
</feature>
<evidence type="ECO:0000256" key="5">
    <source>
        <dbReference type="ARBA" id="ARBA00022960"/>
    </source>
</evidence>
<evidence type="ECO:0000256" key="12">
    <source>
        <dbReference type="SAM" id="Phobius"/>
    </source>
</evidence>
<name>A0A382E0P5_9ZZZZ</name>
<keyword evidence="2" id="KW-0328">Glycosyltransferase</keyword>
<keyword evidence="5" id="KW-0133">Cell shape</keyword>
<evidence type="ECO:0000256" key="9">
    <source>
        <dbReference type="ARBA" id="ARBA00032370"/>
    </source>
</evidence>
<dbReference type="EMBL" id="UINC01041724">
    <property type="protein sequence ID" value="SVB43397.1"/>
    <property type="molecule type" value="Genomic_DNA"/>
</dbReference>
<accession>A0A382E0P5</accession>
<dbReference type="PANTHER" id="PTHR30474">
    <property type="entry name" value="CELL CYCLE PROTEIN"/>
    <property type="match status" value="1"/>
</dbReference>
<dbReference type="GO" id="GO:0015648">
    <property type="term" value="F:lipid-linked peptidoglycan transporter activity"/>
    <property type="evidence" value="ECO:0007669"/>
    <property type="project" value="TreeGrafter"/>
</dbReference>
<keyword evidence="4 12" id="KW-0812">Transmembrane</keyword>
<feature type="transmembrane region" description="Helical" evidence="12">
    <location>
        <begin position="51"/>
        <end position="70"/>
    </location>
</feature>
<evidence type="ECO:0000256" key="6">
    <source>
        <dbReference type="ARBA" id="ARBA00022984"/>
    </source>
</evidence>
<dbReference type="AlphaFoldDB" id="A0A382E0P5"/>
<dbReference type="GO" id="GO:0009252">
    <property type="term" value="P:peptidoglycan biosynthetic process"/>
    <property type="evidence" value="ECO:0007669"/>
    <property type="project" value="UniProtKB-KW"/>
</dbReference>
<evidence type="ECO:0000256" key="10">
    <source>
        <dbReference type="ARBA" id="ARBA00044770"/>
    </source>
</evidence>
<keyword evidence="8 12" id="KW-0472">Membrane</keyword>
<dbReference type="EC" id="2.4.99.28" evidence="10"/>
<keyword evidence="3" id="KW-0808">Transferase</keyword>
<evidence type="ECO:0000256" key="11">
    <source>
        <dbReference type="ARBA" id="ARBA00049902"/>
    </source>
</evidence>
<protein>
    <recommendedName>
        <fullName evidence="10">peptidoglycan glycosyltransferase</fullName>
        <ecNumber evidence="10">2.4.99.28</ecNumber>
    </recommendedName>
    <alternativeName>
        <fullName evidence="9">Peptidoglycan polymerase</fullName>
    </alternativeName>
</protein>
<organism evidence="13">
    <name type="scientific">marine metagenome</name>
    <dbReference type="NCBI Taxonomy" id="408172"/>
    <lineage>
        <taxon>unclassified sequences</taxon>
        <taxon>metagenomes</taxon>
        <taxon>ecological metagenomes</taxon>
    </lineage>
</organism>
<evidence type="ECO:0000256" key="4">
    <source>
        <dbReference type="ARBA" id="ARBA00022692"/>
    </source>
</evidence>
<gene>
    <name evidence="13" type="ORF">METZ01_LOCUS196251</name>
</gene>
<dbReference type="GO" id="GO:0005886">
    <property type="term" value="C:plasma membrane"/>
    <property type="evidence" value="ECO:0007669"/>
    <property type="project" value="TreeGrafter"/>
</dbReference>
<evidence type="ECO:0000313" key="13">
    <source>
        <dbReference type="EMBL" id="SVB43397.1"/>
    </source>
</evidence>
<evidence type="ECO:0000256" key="3">
    <source>
        <dbReference type="ARBA" id="ARBA00022679"/>
    </source>
</evidence>
<feature type="non-terminal residue" evidence="13">
    <location>
        <position position="200"/>
    </location>
</feature>
<feature type="transmembrane region" description="Helical" evidence="12">
    <location>
        <begin position="149"/>
        <end position="168"/>
    </location>
</feature>
<comment type="subcellular location">
    <subcellularLocation>
        <location evidence="1">Membrane</location>
        <topology evidence="1">Multi-pass membrane protein</topology>
    </subcellularLocation>
</comment>
<evidence type="ECO:0000256" key="1">
    <source>
        <dbReference type="ARBA" id="ARBA00004141"/>
    </source>
</evidence>
<reference evidence="13" key="1">
    <citation type="submission" date="2018-05" db="EMBL/GenBank/DDBJ databases">
        <authorList>
            <person name="Lanie J.A."/>
            <person name="Ng W.-L."/>
            <person name="Kazmierczak K.M."/>
            <person name="Andrzejewski T.M."/>
            <person name="Davidsen T.M."/>
            <person name="Wayne K.J."/>
            <person name="Tettelin H."/>
            <person name="Glass J.I."/>
            <person name="Rusch D."/>
            <person name="Podicherti R."/>
            <person name="Tsui H.-C.T."/>
            <person name="Winkler M.E."/>
        </authorList>
    </citation>
    <scope>NUCLEOTIDE SEQUENCE</scope>
</reference>
<dbReference type="GO" id="GO:0008955">
    <property type="term" value="F:peptidoglycan glycosyltransferase activity"/>
    <property type="evidence" value="ECO:0007669"/>
    <property type="project" value="UniProtKB-EC"/>
</dbReference>
<sequence length="200" mass="22305">MNKKRKMAILQNIDKLLLISIIALLMGGMVMLVSASMPFAEKSLGDPFAYLYKQSSAVFLGIIASLIFFLTPSQYWEKLGILTPIFAIGLLSLVFIPDLGVTVNGATRWVKLGPLPNIQVVDPARLLFFLYIAGYCVRQQEQLRMTFVSFLKPMIFIVPACLLLLLQPDFGSTVVLLIVTATLFFVAGFKFRYFIVLVIA</sequence>
<comment type="catalytic activity">
    <reaction evidence="11">
        <text>[GlcNAc-(1-&gt;4)-Mur2Ac(oyl-L-Ala-gamma-D-Glu-L-Lys-D-Ala-D-Ala)](n)-di-trans,octa-cis-undecaprenyl diphosphate + beta-D-GlcNAc-(1-&gt;4)-Mur2Ac(oyl-L-Ala-gamma-D-Glu-L-Lys-D-Ala-D-Ala)-di-trans,octa-cis-undecaprenyl diphosphate = [GlcNAc-(1-&gt;4)-Mur2Ac(oyl-L-Ala-gamma-D-Glu-L-Lys-D-Ala-D-Ala)](n+1)-di-trans,octa-cis-undecaprenyl diphosphate + di-trans,octa-cis-undecaprenyl diphosphate + H(+)</text>
        <dbReference type="Rhea" id="RHEA:23708"/>
        <dbReference type="Rhea" id="RHEA-COMP:9602"/>
        <dbReference type="Rhea" id="RHEA-COMP:9603"/>
        <dbReference type="ChEBI" id="CHEBI:15378"/>
        <dbReference type="ChEBI" id="CHEBI:58405"/>
        <dbReference type="ChEBI" id="CHEBI:60033"/>
        <dbReference type="ChEBI" id="CHEBI:78435"/>
        <dbReference type="EC" id="2.4.99.28"/>
    </reaction>
</comment>